<feature type="domain" description="BIG2" evidence="1">
    <location>
        <begin position="393"/>
        <end position="469"/>
    </location>
</feature>
<dbReference type="Gene3D" id="2.60.40.1080">
    <property type="match status" value="1"/>
</dbReference>
<evidence type="ECO:0000313" key="2">
    <source>
        <dbReference type="EMBL" id="HIX75095.1"/>
    </source>
</evidence>
<organism evidence="2 3">
    <name type="scientific">Candidatus Parabacteroides intestinipullorum</name>
    <dbReference type="NCBI Taxonomy" id="2838723"/>
    <lineage>
        <taxon>Bacteria</taxon>
        <taxon>Pseudomonadati</taxon>
        <taxon>Bacteroidota</taxon>
        <taxon>Bacteroidia</taxon>
        <taxon>Bacteroidales</taxon>
        <taxon>Tannerellaceae</taxon>
        <taxon>Parabacteroides</taxon>
    </lineage>
</organism>
<dbReference type="Gene3D" id="2.160.20.110">
    <property type="match status" value="1"/>
</dbReference>
<dbReference type="Proteomes" id="UP000886740">
    <property type="component" value="Unassembled WGS sequence"/>
</dbReference>
<dbReference type="SMART" id="SM00635">
    <property type="entry name" value="BID_2"/>
    <property type="match status" value="1"/>
</dbReference>
<protein>
    <submittedName>
        <fullName evidence="2">Ig-like domain-containing protein</fullName>
    </submittedName>
</protein>
<dbReference type="InterPro" id="IPR003343">
    <property type="entry name" value="Big_2"/>
</dbReference>
<name>A0A9D1XBS6_9BACT</name>
<dbReference type="Pfam" id="PF02368">
    <property type="entry name" value="Big_2"/>
    <property type="match status" value="1"/>
</dbReference>
<sequence length="552" mass="59719">MDNVDLLRRYLIGLLFVAFFFPIKATISYWDGHSYSTSWYDPNKSVYYIQSAEDLCGLSYLLRPGSYEDFEGKEIILMVDIDLNGHEWETLGRIEGAYYYAFNGVFNGNGKTISGLRITKINNGTIRTTGLFGVVMEHGTIIKNLIVEGDINISSSGTADIGAITGTSMATIYNCISRVNISVNSSDASTDINVGGIVGKAYGLVRDCQTYGNIRINQDGISGCRVGGIAGSSSTADIGAGIIRCKSTSDITVIGGKDAMVGGISSLIRENNENNLYAGRVDVNGCHFAYVGGIVASMSSEVKNCLMLGSFTGYGDYYYKGALMATQEQSVIIDDCYYKEGLSNAAGYGQPVSEAELYSGSPLPGFDPSIWNFREGEYPDLFFEFEDLIEMPAVNRIELSETDLTLEVGNAFRLYPTLYPSGATGDVMWSSSNDYVAVVNSSGLVVARNAGVTYILVSLVDNPSISNVCRVTVNESPTANENVSVDDLEVWGLKGSIMINAANATISKDFSVYSLNGETMSQGKLIGKNIISVPKGIYIVRVNNYIKKVIVR</sequence>
<proteinExistence type="predicted"/>
<accession>A0A9D1XBS6</accession>
<reference evidence="2" key="1">
    <citation type="journal article" date="2021" name="PeerJ">
        <title>Extensive microbial diversity within the chicken gut microbiome revealed by metagenomics and culture.</title>
        <authorList>
            <person name="Gilroy R."/>
            <person name="Ravi A."/>
            <person name="Getino M."/>
            <person name="Pursley I."/>
            <person name="Horton D.L."/>
            <person name="Alikhan N.F."/>
            <person name="Baker D."/>
            <person name="Gharbi K."/>
            <person name="Hall N."/>
            <person name="Watson M."/>
            <person name="Adriaenssens E.M."/>
            <person name="Foster-Nyarko E."/>
            <person name="Jarju S."/>
            <person name="Secka A."/>
            <person name="Antonio M."/>
            <person name="Oren A."/>
            <person name="Chaudhuri R.R."/>
            <person name="La Ragione R."/>
            <person name="Hildebrand F."/>
            <person name="Pallen M.J."/>
        </authorList>
    </citation>
    <scope>NUCLEOTIDE SEQUENCE</scope>
    <source>
        <strain evidence="2">ChiGjej6B6-14162</strain>
    </source>
</reference>
<dbReference type="AlphaFoldDB" id="A0A9D1XBS6"/>
<dbReference type="SUPFAM" id="SSF49373">
    <property type="entry name" value="Invasin/intimin cell-adhesion fragments"/>
    <property type="match status" value="1"/>
</dbReference>
<gene>
    <name evidence="2" type="ORF">H9977_08715</name>
</gene>
<comment type="caution">
    <text evidence="2">The sequence shown here is derived from an EMBL/GenBank/DDBJ whole genome shotgun (WGS) entry which is preliminary data.</text>
</comment>
<reference evidence="2" key="2">
    <citation type="submission" date="2021-04" db="EMBL/GenBank/DDBJ databases">
        <authorList>
            <person name="Gilroy R."/>
        </authorList>
    </citation>
    <scope>NUCLEOTIDE SEQUENCE</scope>
    <source>
        <strain evidence="2">ChiGjej6B6-14162</strain>
    </source>
</reference>
<evidence type="ECO:0000259" key="1">
    <source>
        <dbReference type="SMART" id="SM00635"/>
    </source>
</evidence>
<dbReference type="InterPro" id="IPR008964">
    <property type="entry name" value="Invasin/intimin_cell_adhesion"/>
</dbReference>
<dbReference type="EMBL" id="DXEL01000058">
    <property type="protein sequence ID" value="HIX75095.1"/>
    <property type="molecule type" value="Genomic_DNA"/>
</dbReference>
<evidence type="ECO:0000313" key="3">
    <source>
        <dbReference type="Proteomes" id="UP000886740"/>
    </source>
</evidence>